<feature type="domain" description="HD-GYP" evidence="1">
    <location>
        <begin position="234"/>
        <end position="429"/>
    </location>
</feature>
<dbReference type="CDD" id="cd00077">
    <property type="entry name" value="HDc"/>
    <property type="match status" value="2"/>
</dbReference>
<dbReference type="EMBL" id="CU459003">
    <property type="protein sequence ID" value="CAM77444.1"/>
    <property type="molecule type" value="Genomic_DNA"/>
</dbReference>
<dbReference type="SMART" id="SM00471">
    <property type="entry name" value="HDc"/>
    <property type="match status" value="2"/>
</dbReference>
<dbReference type="PANTHER" id="PTHR43155:SF1">
    <property type="entry name" value="3'3'-CGAMP-SPECIFIC PHOSPHODIESTERASE 1"/>
    <property type="match status" value="1"/>
</dbReference>
<dbReference type="InterPro" id="IPR037522">
    <property type="entry name" value="HD_GYP_dom"/>
</dbReference>
<protein>
    <submittedName>
        <fullName evidence="2">HD-GYP domain</fullName>
    </submittedName>
</protein>
<dbReference type="GO" id="GO:0008081">
    <property type="term" value="F:phosphoric diester hydrolase activity"/>
    <property type="evidence" value="ECO:0007669"/>
    <property type="project" value="UniProtKB-ARBA"/>
</dbReference>
<dbReference type="InterPro" id="IPR006674">
    <property type="entry name" value="HD_domain"/>
</dbReference>
<dbReference type="Pfam" id="PF13487">
    <property type="entry name" value="HD_5"/>
    <property type="match status" value="1"/>
</dbReference>
<dbReference type="NCBIfam" id="TIGR00277">
    <property type="entry name" value="HDIG"/>
    <property type="match status" value="1"/>
</dbReference>
<dbReference type="AlphaFoldDB" id="A4U3I7"/>
<dbReference type="Pfam" id="PF01966">
    <property type="entry name" value="HD"/>
    <property type="match status" value="1"/>
</dbReference>
<dbReference type="SUPFAM" id="SSF109604">
    <property type="entry name" value="HD-domain/PDEase-like"/>
    <property type="match status" value="2"/>
</dbReference>
<sequence>MSALDIPMNMQSPAPHDFDGLSIDLGRVAHTVTKALDYVGVDDKSHGRRVGLMCHRIAHFLGWDRETRHFMMIAGMIHDCGVSSTATHQKLIDELEWEGADDHCRRGAAFAQGFAPFAPYAIVIRHHHARWTMVPPGLDQRTRDCANLVFLADRFDVVRATYLQTHRNHQVLRARDTLLACLAPHVGTLFSPHLFEALAQAMRRDSFWIELEDEFLDAAIFETLGHWDHCLRLGFDDIIALGEMISHIVDAKSPFTHYHSLRVADLVHTLTERLGFDSKRRQMLRMAALLHDVGKLRTPDEILEKPGALSDDEHDVMLRHPLDTKIVLSALFPDTPIARWAAHHHEKLNGTGYPFGWHGEQIDSEPRLLTLCDIFQALCQMRPYRGRLSVDQVIAIMDKMCQSGELDPEFFQLVRVHQDELYLVAIREG</sequence>
<dbReference type="InterPro" id="IPR003607">
    <property type="entry name" value="HD/PDEase_dom"/>
</dbReference>
<dbReference type="PROSITE" id="PS51832">
    <property type="entry name" value="HD_GYP"/>
    <property type="match status" value="1"/>
</dbReference>
<reference evidence="2" key="1">
    <citation type="journal article" date="2007" name="J. Bacteriol.">
        <title>Comparative genome analysis of four magnetotactic bacteria reveals a complex set of group-specific genes implicated in magnetosome biomineralization and function.</title>
        <authorList>
            <person name="Richter M."/>
            <person name="Kube M."/>
            <person name="Bazylinski D.A."/>
            <person name="Lombardot T."/>
            <person name="Gloeckner F.O."/>
            <person name="Reinhardt R."/>
            <person name="Schueler D."/>
        </authorList>
    </citation>
    <scope>NUCLEOTIDE SEQUENCE</scope>
    <source>
        <strain evidence="2">MSR-1</strain>
    </source>
</reference>
<organism evidence="2">
    <name type="scientific">Magnetospirillum gryphiswaldense</name>
    <dbReference type="NCBI Taxonomy" id="55518"/>
    <lineage>
        <taxon>Bacteria</taxon>
        <taxon>Pseudomonadati</taxon>
        <taxon>Pseudomonadota</taxon>
        <taxon>Alphaproteobacteria</taxon>
        <taxon>Rhodospirillales</taxon>
        <taxon>Rhodospirillaceae</taxon>
        <taxon>Magnetospirillum</taxon>
    </lineage>
</organism>
<dbReference type="Gene3D" id="1.10.3210.10">
    <property type="entry name" value="Hypothetical protein af1432"/>
    <property type="match status" value="2"/>
</dbReference>
<gene>
    <name evidence="2" type="ORF">MGR_0200</name>
</gene>
<accession>A4U3I7</accession>
<proteinExistence type="predicted"/>
<dbReference type="InterPro" id="IPR006675">
    <property type="entry name" value="HDIG_dom"/>
</dbReference>
<evidence type="ECO:0000259" key="1">
    <source>
        <dbReference type="PROSITE" id="PS51832"/>
    </source>
</evidence>
<dbReference type="PANTHER" id="PTHR43155">
    <property type="entry name" value="CYCLIC DI-GMP PHOSPHODIESTERASE PA4108-RELATED"/>
    <property type="match status" value="1"/>
</dbReference>
<evidence type="ECO:0000313" key="2">
    <source>
        <dbReference type="EMBL" id="CAM77444.1"/>
    </source>
</evidence>
<name>A4U3I7_9PROT</name>